<reference evidence="2 3" key="1">
    <citation type="submission" date="2024-04" db="EMBL/GenBank/DDBJ databases">
        <title>Phyllosticta paracitricarpa is synonymous to the EU quarantine fungus P. citricarpa based on phylogenomic analyses.</title>
        <authorList>
            <consortium name="Lawrence Berkeley National Laboratory"/>
            <person name="Van ingen-buijs V.A."/>
            <person name="Van westerhoven A.C."/>
            <person name="Haridas S."/>
            <person name="Skiadas P."/>
            <person name="Martin F."/>
            <person name="Groenewald J.Z."/>
            <person name="Crous P.W."/>
            <person name="Seidl M.F."/>
        </authorList>
    </citation>
    <scope>NUCLEOTIDE SEQUENCE [LARGE SCALE GENOMIC DNA]</scope>
    <source>
        <strain evidence="2 3">CPC 17464</strain>
    </source>
</reference>
<evidence type="ECO:0000313" key="2">
    <source>
        <dbReference type="EMBL" id="KAK7539454.1"/>
    </source>
</evidence>
<keyword evidence="1" id="KW-1133">Transmembrane helix</keyword>
<dbReference type="Proteomes" id="UP001360953">
    <property type="component" value="Unassembled WGS sequence"/>
</dbReference>
<dbReference type="GeneID" id="92035418"/>
<comment type="caution">
    <text evidence="2">The sequence shown here is derived from an EMBL/GenBank/DDBJ whole genome shotgun (WGS) entry which is preliminary data.</text>
</comment>
<name>A0ABR1LW86_9PEZI</name>
<protein>
    <submittedName>
        <fullName evidence="2">Uncharacterized protein</fullName>
    </submittedName>
</protein>
<proteinExistence type="predicted"/>
<evidence type="ECO:0000313" key="3">
    <source>
        <dbReference type="Proteomes" id="UP001360953"/>
    </source>
</evidence>
<gene>
    <name evidence="2" type="ORF">J3D65DRAFT_657066</name>
</gene>
<dbReference type="RefSeq" id="XP_066656725.1">
    <property type="nucleotide sequence ID" value="XM_066802512.1"/>
</dbReference>
<sequence length="138" mass="15213">MEGIGMSLWMHEVRIPGHGVPVFCLSADLNTPLPRPFDAKDGCGAANSPVWYHRAHCMQTCVLLPGYLLHSNAMTPIPQPLSFGDSLSIAELVVSFVGVVLAFGFAYASLRLQKQARRRSELDKVGWAVTFRLDRSWG</sequence>
<feature type="transmembrane region" description="Helical" evidence="1">
    <location>
        <begin position="89"/>
        <end position="110"/>
    </location>
</feature>
<evidence type="ECO:0000256" key="1">
    <source>
        <dbReference type="SAM" id="Phobius"/>
    </source>
</evidence>
<keyword evidence="1" id="KW-0812">Transmembrane</keyword>
<dbReference type="EMBL" id="JBBPEH010000004">
    <property type="protein sequence ID" value="KAK7539454.1"/>
    <property type="molecule type" value="Genomic_DNA"/>
</dbReference>
<keyword evidence="3" id="KW-1185">Reference proteome</keyword>
<organism evidence="2 3">
    <name type="scientific">Phyllosticta citribraziliensis</name>
    <dbReference type="NCBI Taxonomy" id="989973"/>
    <lineage>
        <taxon>Eukaryota</taxon>
        <taxon>Fungi</taxon>
        <taxon>Dikarya</taxon>
        <taxon>Ascomycota</taxon>
        <taxon>Pezizomycotina</taxon>
        <taxon>Dothideomycetes</taxon>
        <taxon>Dothideomycetes incertae sedis</taxon>
        <taxon>Botryosphaeriales</taxon>
        <taxon>Phyllostictaceae</taxon>
        <taxon>Phyllosticta</taxon>
    </lineage>
</organism>
<accession>A0ABR1LW86</accession>
<keyword evidence="1" id="KW-0472">Membrane</keyword>